<dbReference type="AlphaFoldDB" id="A0A6I4UUX5"/>
<reference evidence="1 2" key="1">
    <citation type="submission" date="2019-12" db="EMBL/GenBank/DDBJ databases">
        <title>Genomic-based taxomic classification of the family Erythrobacteraceae.</title>
        <authorList>
            <person name="Xu L."/>
        </authorList>
    </citation>
    <scope>NUCLEOTIDE SEQUENCE [LARGE SCALE GENOMIC DNA]</scope>
    <source>
        <strain evidence="1 2">MCCC 1K02066</strain>
    </source>
</reference>
<evidence type="ECO:0000313" key="1">
    <source>
        <dbReference type="EMBL" id="MXP41287.1"/>
    </source>
</evidence>
<dbReference type="Proteomes" id="UP000469159">
    <property type="component" value="Unassembled WGS sequence"/>
</dbReference>
<dbReference type="RefSeq" id="WP_160746148.1">
    <property type="nucleotide sequence ID" value="NZ_WTYK01000003.1"/>
</dbReference>
<name>A0A6I4UUX5_9SPHN</name>
<dbReference type="OrthoDB" id="7596336at2"/>
<gene>
    <name evidence="1" type="ORF">GRI75_06490</name>
</gene>
<proteinExistence type="predicted"/>
<keyword evidence="2" id="KW-1185">Reference proteome</keyword>
<evidence type="ECO:0000313" key="2">
    <source>
        <dbReference type="Proteomes" id="UP000469159"/>
    </source>
</evidence>
<comment type="caution">
    <text evidence="1">The sequence shown here is derived from an EMBL/GenBank/DDBJ whole genome shotgun (WGS) entry which is preliminary data.</text>
</comment>
<protein>
    <submittedName>
        <fullName evidence="1">Uncharacterized protein</fullName>
    </submittedName>
</protein>
<dbReference type="EMBL" id="WTYK01000003">
    <property type="protein sequence ID" value="MXP41287.1"/>
    <property type="molecule type" value="Genomic_DNA"/>
</dbReference>
<organism evidence="1 2">
    <name type="scientific">Croceibacterium soli</name>
    <dbReference type="NCBI Taxonomy" id="1739690"/>
    <lineage>
        <taxon>Bacteria</taxon>
        <taxon>Pseudomonadati</taxon>
        <taxon>Pseudomonadota</taxon>
        <taxon>Alphaproteobacteria</taxon>
        <taxon>Sphingomonadales</taxon>
        <taxon>Erythrobacteraceae</taxon>
        <taxon>Croceibacterium</taxon>
    </lineage>
</organism>
<sequence>MAIALLCCTAAATGRTVEPEVHASNGVPVTISADDAAQRYEYTAPAIMLSDNRGFFFVAAVDHGGAKTPVLVSGTLMYRGGWRFYDQAFLPDGEELPGKFDGRHAFSCASAQGCMRSENFQVAPTAAQIQKHAENGILPIQLRAGSLNPVVIHVPVSYFDAVREVLAAE</sequence>
<accession>A0A6I4UUX5</accession>